<evidence type="ECO:0000256" key="2">
    <source>
        <dbReference type="ARBA" id="ARBA00022842"/>
    </source>
</evidence>
<evidence type="ECO:0000313" key="4">
    <source>
        <dbReference type="Proteomes" id="UP000091979"/>
    </source>
</evidence>
<keyword evidence="2" id="KW-0460">Magnesium</keyword>
<proteinExistence type="predicted"/>
<dbReference type="CDD" id="cd01427">
    <property type="entry name" value="HAD_like"/>
    <property type="match status" value="1"/>
</dbReference>
<reference evidence="3 4" key="1">
    <citation type="submission" date="2015-01" db="EMBL/GenBank/DDBJ databases">
        <title>Desulfovibrio sp. JC271 draft genome sequence.</title>
        <authorList>
            <person name="Shivani Y."/>
            <person name="Subhash Y."/>
            <person name="Sasikala C."/>
            <person name="Ramana C.V."/>
        </authorList>
    </citation>
    <scope>NUCLEOTIDE SEQUENCE [LARGE SCALE GENOMIC DNA]</scope>
    <source>
        <strain evidence="3 4">JC271</strain>
    </source>
</reference>
<dbReference type="EMBL" id="JXMS01000014">
    <property type="protein sequence ID" value="OBQ51569.1"/>
    <property type="molecule type" value="Genomic_DNA"/>
</dbReference>
<dbReference type="SUPFAM" id="SSF56784">
    <property type="entry name" value="HAD-like"/>
    <property type="match status" value="1"/>
</dbReference>
<dbReference type="Gene3D" id="3.40.50.1000">
    <property type="entry name" value="HAD superfamily/HAD-like"/>
    <property type="match status" value="1"/>
</dbReference>
<dbReference type="PANTHER" id="PTHR46470">
    <property type="entry name" value="N-ACYLNEURAMINATE-9-PHOSPHATASE"/>
    <property type="match status" value="1"/>
</dbReference>
<dbReference type="OrthoDB" id="6196267at2"/>
<keyword evidence="1" id="KW-0378">Hydrolase</keyword>
<sequence>MFDRALLFDWGGTLMETMPVYLGEGRGWSTVPAVDGAVEAVQKASESWRVALATNASESSDEEMLAAFEPLGIQNCFSAVYSFGRAGRPKPWIEFWRYALNDLQLPAGKVVMIGDSYMDDIWGATEAGLYGIWLNLHSDERREKERVRTIHSFAELDDALLSLGF</sequence>
<protein>
    <recommendedName>
        <fullName evidence="5">HAD family hydrolase</fullName>
    </recommendedName>
</protein>
<gene>
    <name evidence="3" type="ORF">SP90_09305</name>
</gene>
<evidence type="ECO:0000313" key="3">
    <source>
        <dbReference type="EMBL" id="OBQ51569.1"/>
    </source>
</evidence>
<keyword evidence="4" id="KW-1185">Reference proteome</keyword>
<dbReference type="GO" id="GO:0016787">
    <property type="term" value="F:hydrolase activity"/>
    <property type="evidence" value="ECO:0007669"/>
    <property type="project" value="UniProtKB-KW"/>
</dbReference>
<dbReference type="PATRIC" id="fig|1560234.3.peg.691"/>
<dbReference type="AlphaFoldDB" id="A0A1B7XCE9"/>
<dbReference type="RefSeq" id="WP_066854878.1">
    <property type="nucleotide sequence ID" value="NZ_JXMS01000014.1"/>
</dbReference>
<name>A0A1B7XCE9_9BACT</name>
<accession>A0A1B7XCE9</accession>
<dbReference type="Proteomes" id="UP000091979">
    <property type="component" value="Unassembled WGS sequence"/>
</dbReference>
<evidence type="ECO:0000256" key="1">
    <source>
        <dbReference type="ARBA" id="ARBA00022801"/>
    </source>
</evidence>
<dbReference type="InterPro" id="IPR051400">
    <property type="entry name" value="HAD-like_hydrolase"/>
</dbReference>
<comment type="caution">
    <text evidence="3">The sequence shown here is derived from an EMBL/GenBank/DDBJ whole genome shotgun (WGS) entry which is preliminary data.</text>
</comment>
<dbReference type="Pfam" id="PF00702">
    <property type="entry name" value="Hydrolase"/>
    <property type="match status" value="1"/>
</dbReference>
<dbReference type="STRING" id="1560234.SP90_09305"/>
<evidence type="ECO:0008006" key="5">
    <source>
        <dbReference type="Google" id="ProtNLM"/>
    </source>
</evidence>
<organism evidence="3 4">
    <name type="scientific">Halodesulfovibrio spirochaetisodalis</name>
    <dbReference type="NCBI Taxonomy" id="1560234"/>
    <lineage>
        <taxon>Bacteria</taxon>
        <taxon>Pseudomonadati</taxon>
        <taxon>Thermodesulfobacteriota</taxon>
        <taxon>Desulfovibrionia</taxon>
        <taxon>Desulfovibrionales</taxon>
        <taxon>Desulfovibrionaceae</taxon>
        <taxon>Halodesulfovibrio</taxon>
    </lineage>
</organism>
<dbReference type="InterPro" id="IPR036412">
    <property type="entry name" value="HAD-like_sf"/>
</dbReference>
<dbReference type="InterPro" id="IPR023214">
    <property type="entry name" value="HAD_sf"/>
</dbReference>